<comment type="caution">
    <text evidence="2">The sequence shown here is derived from an EMBL/GenBank/DDBJ whole genome shotgun (WGS) entry which is preliminary data.</text>
</comment>
<keyword evidence="3" id="KW-1185">Reference proteome</keyword>
<dbReference type="GeneID" id="92083898"/>
<feature type="chain" id="PRO_5046421632" evidence="1">
    <location>
        <begin position="22"/>
        <end position="156"/>
    </location>
</feature>
<proteinExistence type="predicted"/>
<dbReference type="RefSeq" id="XP_066693074.1">
    <property type="nucleotide sequence ID" value="XM_066850836.1"/>
</dbReference>
<evidence type="ECO:0000256" key="1">
    <source>
        <dbReference type="SAM" id="SignalP"/>
    </source>
</evidence>
<gene>
    <name evidence="2" type="ORF">PG986_014614</name>
</gene>
<keyword evidence="1" id="KW-0732">Signal</keyword>
<evidence type="ECO:0000313" key="2">
    <source>
        <dbReference type="EMBL" id="KAK7937746.1"/>
    </source>
</evidence>
<protein>
    <submittedName>
        <fullName evidence="2">Uncharacterized protein</fullName>
    </submittedName>
</protein>
<name>A0ABR1PTH2_9PEZI</name>
<evidence type="ECO:0000313" key="3">
    <source>
        <dbReference type="Proteomes" id="UP001391051"/>
    </source>
</evidence>
<accession>A0ABR1PTH2</accession>
<organism evidence="2 3">
    <name type="scientific">Apiospora aurea</name>
    <dbReference type="NCBI Taxonomy" id="335848"/>
    <lineage>
        <taxon>Eukaryota</taxon>
        <taxon>Fungi</taxon>
        <taxon>Dikarya</taxon>
        <taxon>Ascomycota</taxon>
        <taxon>Pezizomycotina</taxon>
        <taxon>Sordariomycetes</taxon>
        <taxon>Xylariomycetidae</taxon>
        <taxon>Amphisphaeriales</taxon>
        <taxon>Apiosporaceae</taxon>
        <taxon>Apiospora</taxon>
    </lineage>
</organism>
<dbReference type="Proteomes" id="UP001391051">
    <property type="component" value="Unassembled WGS sequence"/>
</dbReference>
<reference evidence="2 3" key="1">
    <citation type="submission" date="2023-01" db="EMBL/GenBank/DDBJ databases">
        <title>Analysis of 21 Apiospora genomes using comparative genomics revels a genus with tremendous synthesis potential of carbohydrate active enzymes and secondary metabolites.</title>
        <authorList>
            <person name="Sorensen T."/>
        </authorList>
    </citation>
    <scope>NUCLEOTIDE SEQUENCE [LARGE SCALE GENOMIC DNA]</scope>
    <source>
        <strain evidence="2 3">CBS 24483</strain>
    </source>
</reference>
<sequence>MHSFSLSTIVLLSGAASGVMAAPSASASSNVTVNTVGTNGTASNGTGSLSVSGSLAPFGDIGVGCGINWAEGSSFGGGLQAGSPAFGLGGGYTISTSNMTIGLGTGNVKTNTKADLALTLSYDGAAEFKITYSGKLSCQESTDGAGASVFTCTGAK</sequence>
<feature type="signal peptide" evidence="1">
    <location>
        <begin position="1"/>
        <end position="21"/>
    </location>
</feature>
<dbReference type="EMBL" id="JAQQWE010000010">
    <property type="protein sequence ID" value="KAK7937746.1"/>
    <property type="molecule type" value="Genomic_DNA"/>
</dbReference>